<dbReference type="InterPro" id="IPR049734">
    <property type="entry name" value="NudC-like_C"/>
</dbReference>
<keyword evidence="6 14" id="KW-0378">Hydrolase</keyword>
<dbReference type="NCBIfam" id="NF001299">
    <property type="entry name" value="PRK00241.1"/>
    <property type="match status" value="1"/>
</dbReference>
<dbReference type="Gene3D" id="3.90.79.20">
    <property type="match status" value="1"/>
</dbReference>
<proteinExistence type="inferred from homology"/>
<evidence type="ECO:0000313" key="15">
    <source>
        <dbReference type="Proteomes" id="UP001174909"/>
    </source>
</evidence>
<dbReference type="SUPFAM" id="SSF55811">
    <property type="entry name" value="Nudix"/>
    <property type="match status" value="1"/>
</dbReference>
<dbReference type="GO" id="GO:0035529">
    <property type="term" value="F:NADH pyrophosphatase activity"/>
    <property type="evidence" value="ECO:0007669"/>
    <property type="project" value="TreeGrafter"/>
</dbReference>
<dbReference type="InterPro" id="IPR050241">
    <property type="entry name" value="NAD-cap_RNA_hydrolase_NudC"/>
</dbReference>
<evidence type="ECO:0000256" key="1">
    <source>
        <dbReference type="ARBA" id="ARBA00001946"/>
    </source>
</evidence>
<dbReference type="CDD" id="cd03429">
    <property type="entry name" value="NUDIX_NADH_pyrophosphatase_Nudt13"/>
    <property type="match status" value="1"/>
</dbReference>
<dbReference type="PROSITE" id="PS00893">
    <property type="entry name" value="NUDIX_BOX"/>
    <property type="match status" value="1"/>
</dbReference>
<dbReference type="PANTHER" id="PTHR42904:SF6">
    <property type="entry name" value="NAD-CAPPED RNA HYDROLASE NUDT12"/>
    <property type="match status" value="1"/>
</dbReference>
<evidence type="ECO:0000256" key="4">
    <source>
        <dbReference type="ARBA" id="ARBA00012381"/>
    </source>
</evidence>
<dbReference type="PANTHER" id="PTHR42904">
    <property type="entry name" value="NUDIX HYDROLASE, NUDC SUBFAMILY"/>
    <property type="match status" value="1"/>
</dbReference>
<evidence type="ECO:0000256" key="7">
    <source>
        <dbReference type="ARBA" id="ARBA00022842"/>
    </source>
</evidence>
<evidence type="ECO:0000313" key="14">
    <source>
        <dbReference type="EMBL" id="CAI8050433.1"/>
    </source>
</evidence>
<dbReference type="AlphaFoldDB" id="A0AA35TMR0"/>
<dbReference type="Pfam" id="PF09297">
    <property type="entry name" value="Zn_ribbon_NUD"/>
    <property type="match status" value="1"/>
</dbReference>
<dbReference type="GO" id="GO:0019677">
    <property type="term" value="P:NAD+ catabolic process"/>
    <property type="evidence" value="ECO:0007669"/>
    <property type="project" value="TreeGrafter"/>
</dbReference>
<dbReference type="InterPro" id="IPR015797">
    <property type="entry name" value="NUDIX_hydrolase-like_dom_sf"/>
</dbReference>
<evidence type="ECO:0000256" key="10">
    <source>
        <dbReference type="ARBA" id="ARBA00047501"/>
    </source>
</evidence>
<keyword evidence="7" id="KW-0460">Magnesium</keyword>
<dbReference type="EMBL" id="CASHTH010003866">
    <property type="protein sequence ID" value="CAI8050433.1"/>
    <property type="molecule type" value="Genomic_DNA"/>
</dbReference>
<feature type="domain" description="Nudix hydrolase" evidence="13">
    <location>
        <begin position="167"/>
        <end position="294"/>
    </location>
</feature>
<comment type="catalytic activity">
    <reaction evidence="11">
        <text>NAD(+) + H2O = beta-nicotinamide D-ribonucleotide + AMP + 2 H(+)</text>
        <dbReference type="Rhea" id="RHEA:11800"/>
        <dbReference type="ChEBI" id="CHEBI:14649"/>
        <dbReference type="ChEBI" id="CHEBI:15377"/>
        <dbReference type="ChEBI" id="CHEBI:15378"/>
        <dbReference type="ChEBI" id="CHEBI:57540"/>
        <dbReference type="ChEBI" id="CHEBI:456215"/>
        <dbReference type="EC" id="3.6.1.22"/>
    </reaction>
    <physiologicalReaction direction="left-to-right" evidence="11">
        <dbReference type="Rhea" id="RHEA:11801"/>
    </physiologicalReaction>
</comment>
<dbReference type="Pfam" id="PF09296">
    <property type="entry name" value="NUDIX-like"/>
    <property type="match status" value="1"/>
</dbReference>
<dbReference type="GO" id="GO:0006742">
    <property type="term" value="P:NADP+ catabolic process"/>
    <property type="evidence" value="ECO:0007669"/>
    <property type="project" value="TreeGrafter"/>
</dbReference>
<comment type="catalytic activity">
    <reaction evidence="12">
        <text>NADH + H2O = reduced beta-nicotinamide D-ribonucleotide + AMP + 2 H(+)</text>
        <dbReference type="Rhea" id="RHEA:48868"/>
        <dbReference type="ChEBI" id="CHEBI:15377"/>
        <dbReference type="ChEBI" id="CHEBI:15378"/>
        <dbReference type="ChEBI" id="CHEBI:57945"/>
        <dbReference type="ChEBI" id="CHEBI:90832"/>
        <dbReference type="ChEBI" id="CHEBI:456215"/>
        <dbReference type="EC" id="3.6.1.22"/>
    </reaction>
    <physiologicalReaction direction="left-to-right" evidence="12">
        <dbReference type="Rhea" id="RHEA:48869"/>
    </physiologicalReaction>
</comment>
<evidence type="ECO:0000256" key="3">
    <source>
        <dbReference type="ARBA" id="ARBA00009595"/>
    </source>
</evidence>
<keyword evidence="5" id="KW-0479">Metal-binding</keyword>
<gene>
    <name evidence="14" type="ORF">GBAR_LOCUS27700</name>
</gene>
<comment type="catalytic activity">
    <reaction evidence="10">
        <text>NADPH + H2O = reduced beta-nicotinamide D-ribonucleotide + adenosine 2',5'-bisphosphate + 2 H(+)</text>
        <dbReference type="Rhea" id="RHEA:60820"/>
        <dbReference type="ChEBI" id="CHEBI:15377"/>
        <dbReference type="ChEBI" id="CHEBI:15378"/>
        <dbReference type="ChEBI" id="CHEBI:57783"/>
        <dbReference type="ChEBI" id="CHEBI:90832"/>
        <dbReference type="ChEBI" id="CHEBI:194156"/>
    </reaction>
    <physiologicalReaction direction="left-to-right" evidence="10">
        <dbReference type="Rhea" id="RHEA:60821"/>
    </physiologicalReaction>
</comment>
<evidence type="ECO:0000256" key="11">
    <source>
        <dbReference type="ARBA" id="ARBA00049196"/>
    </source>
</evidence>
<evidence type="ECO:0000256" key="5">
    <source>
        <dbReference type="ARBA" id="ARBA00022723"/>
    </source>
</evidence>
<evidence type="ECO:0000256" key="9">
    <source>
        <dbReference type="ARBA" id="ARBA00023679"/>
    </source>
</evidence>
<comment type="catalytic activity">
    <reaction evidence="9">
        <text>a 5'-end NAD(+)-phospho-ribonucleoside in mRNA + H2O = a 5'-end phospho-adenosine-phospho-ribonucleoside in mRNA + beta-nicotinamide D-ribonucleotide + 2 H(+)</text>
        <dbReference type="Rhea" id="RHEA:60876"/>
        <dbReference type="Rhea" id="RHEA-COMP:15698"/>
        <dbReference type="Rhea" id="RHEA-COMP:15719"/>
        <dbReference type="ChEBI" id="CHEBI:14649"/>
        <dbReference type="ChEBI" id="CHEBI:15377"/>
        <dbReference type="ChEBI" id="CHEBI:15378"/>
        <dbReference type="ChEBI" id="CHEBI:144029"/>
        <dbReference type="ChEBI" id="CHEBI:144051"/>
    </reaction>
    <physiologicalReaction direction="left-to-right" evidence="9">
        <dbReference type="Rhea" id="RHEA:60877"/>
    </physiologicalReaction>
</comment>
<evidence type="ECO:0000259" key="13">
    <source>
        <dbReference type="PROSITE" id="PS51462"/>
    </source>
</evidence>
<dbReference type="PROSITE" id="PS51462">
    <property type="entry name" value="NUDIX"/>
    <property type="match status" value="1"/>
</dbReference>
<evidence type="ECO:0000256" key="2">
    <source>
        <dbReference type="ARBA" id="ARBA00001947"/>
    </source>
</evidence>
<dbReference type="InterPro" id="IPR000086">
    <property type="entry name" value="NUDIX_hydrolase_dom"/>
</dbReference>
<dbReference type="Gene3D" id="3.90.79.10">
    <property type="entry name" value="Nucleoside Triphosphate Pyrophosphohydrolase"/>
    <property type="match status" value="1"/>
</dbReference>
<organism evidence="14 15">
    <name type="scientific">Geodia barretti</name>
    <name type="common">Barrett's horny sponge</name>
    <dbReference type="NCBI Taxonomy" id="519541"/>
    <lineage>
        <taxon>Eukaryota</taxon>
        <taxon>Metazoa</taxon>
        <taxon>Porifera</taxon>
        <taxon>Demospongiae</taxon>
        <taxon>Heteroscleromorpha</taxon>
        <taxon>Tetractinellida</taxon>
        <taxon>Astrophorina</taxon>
        <taxon>Geodiidae</taxon>
        <taxon>Geodia</taxon>
    </lineage>
</organism>
<comment type="cofactor">
    <cofactor evidence="1">
        <name>Mg(2+)</name>
        <dbReference type="ChEBI" id="CHEBI:18420"/>
    </cofactor>
</comment>
<dbReference type="GO" id="GO:0005829">
    <property type="term" value="C:cytosol"/>
    <property type="evidence" value="ECO:0007669"/>
    <property type="project" value="TreeGrafter"/>
</dbReference>
<keyword evidence="15" id="KW-1185">Reference proteome</keyword>
<comment type="similarity">
    <text evidence="3">Belongs to the Nudix hydrolase family. NudC subfamily.</text>
</comment>
<dbReference type="InterPro" id="IPR020084">
    <property type="entry name" value="NUDIX_hydrolase_CS"/>
</dbReference>
<evidence type="ECO:0000256" key="8">
    <source>
        <dbReference type="ARBA" id="ARBA00023027"/>
    </source>
</evidence>
<dbReference type="InterPro" id="IPR015375">
    <property type="entry name" value="NADH_PPase-like_N"/>
</dbReference>
<sequence length="464" mass="50597">MTYPPHIFADNPINRGETERRDEDWILQQAEDPASRFLPFRNLNVLLTDQTPPELGWLSTVQLRSLPPEAAWIFLGLLDGVAHFSVDLSKSANTADRVEAETGWRFEDCRTAGETMSGPNTGLLSHARAQLDWNLRHGFCSVCGHPTEKKRGGQSRQCPGCNAQHFPRTDPVVITVVADVARDRCLLGQSRGRLQRMRAFSALAGFMDQGEAIEEAVAREVMEEAGIRVKNVRYHSSQPWPFPSSLMIGCLAEADTTDINMDDEEMTDVPLVRPVGVGEEAGPTEWPAASFPEYTDDRLQVFVDHLWAASDGNLTAGVSVLSGPGLYTLTVALARADGTGRQPSSREQRIAAQTASIAPALLTELRRRDCRGMGDDPTGPVRRGRLLQLIGAFTTLTALGATTPQRQKLAAACPFCAAAGSLQVSLPQVTWRCFACDRSGGLREFAECLLTKALTGSADPTLLR</sequence>
<keyword evidence="8" id="KW-0520">NAD</keyword>
<evidence type="ECO:0000256" key="12">
    <source>
        <dbReference type="ARBA" id="ARBA00049264"/>
    </source>
</evidence>
<reference evidence="14" key="1">
    <citation type="submission" date="2023-03" db="EMBL/GenBank/DDBJ databases">
        <authorList>
            <person name="Steffen K."/>
            <person name="Cardenas P."/>
        </authorList>
    </citation>
    <scope>NUCLEOTIDE SEQUENCE</scope>
</reference>
<accession>A0AA35TMR0</accession>
<comment type="caution">
    <text evidence="14">The sequence shown here is derived from an EMBL/GenBank/DDBJ whole genome shotgun (WGS) entry which is preliminary data.</text>
</comment>
<comment type="cofactor">
    <cofactor evidence="2">
        <name>Zn(2+)</name>
        <dbReference type="ChEBI" id="CHEBI:29105"/>
    </cofactor>
</comment>
<protein>
    <recommendedName>
        <fullName evidence="4">NAD(+) diphosphatase</fullName>
        <ecNumber evidence="4">3.6.1.22</ecNumber>
    </recommendedName>
</protein>
<dbReference type="Pfam" id="PF00293">
    <property type="entry name" value="NUDIX"/>
    <property type="match status" value="1"/>
</dbReference>
<evidence type="ECO:0000256" key="6">
    <source>
        <dbReference type="ARBA" id="ARBA00022801"/>
    </source>
</evidence>
<dbReference type="GO" id="GO:0046872">
    <property type="term" value="F:metal ion binding"/>
    <property type="evidence" value="ECO:0007669"/>
    <property type="project" value="UniProtKB-KW"/>
</dbReference>
<dbReference type="Proteomes" id="UP001174909">
    <property type="component" value="Unassembled WGS sequence"/>
</dbReference>
<dbReference type="EC" id="3.6.1.22" evidence="4"/>
<name>A0AA35TMR0_GEOBA</name>
<dbReference type="InterPro" id="IPR015376">
    <property type="entry name" value="Znr_NADH_PPase"/>
</dbReference>